<evidence type="ECO:0000256" key="1">
    <source>
        <dbReference type="ARBA" id="ARBA00004141"/>
    </source>
</evidence>
<keyword evidence="6" id="KW-0915">Sodium</keyword>
<gene>
    <name evidence="14" type="ORF">PEVE_00002784</name>
</gene>
<evidence type="ECO:0000256" key="6">
    <source>
        <dbReference type="ARBA" id="ARBA00023053"/>
    </source>
</evidence>
<dbReference type="Gene3D" id="1.10.287.770">
    <property type="entry name" value="YojJ-like"/>
    <property type="match status" value="1"/>
</dbReference>
<evidence type="ECO:0000256" key="8">
    <source>
        <dbReference type="ARBA" id="ARBA00023136"/>
    </source>
</evidence>
<evidence type="ECO:0000256" key="13">
    <source>
        <dbReference type="SAM" id="Phobius"/>
    </source>
</evidence>
<keyword evidence="10 11" id="KW-0407">Ion channel</keyword>
<dbReference type="Gene3D" id="2.60.470.10">
    <property type="entry name" value="Acid-sensing ion channels like domains"/>
    <property type="match status" value="1"/>
</dbReference>
<dbReference type="PANTHER" id="PTHR11690:SF222">
    <property type="entry name" value="AMILORIDE-SENSITIVE SODIUM CHANNEL SUBUNIT GAMMA"/>
    <property type="match status" value="1"/>
</dbReference>
<evidence type="ECO:0000256" key="12">
    <source>
        <dbReference type="SAM" id="MobiDB-lite"/>
    </source>
</evidence>
<evidence type="ECO:0000313" key="14">
    <source>
        <dbReference type="EMBL" id="CAH3158161.1"/>
    </source>
</evidence>
<keyword evidence="2 11" id="KW-0813">Transport</keyword>
<dbReference type="InterPro" id="IPR001873">
    <property type="entry name" value="ENaC"/>
</dbReference>
<name>A0ABN8Q9K9_9CNID</name>
<comment type="similarity">
    <text evidence="11">Belongs to the amiloride-sensitive sodium channel (TC 1.A.6) family.</text>
</comment>
<dbReference type="Proteomes" id="UP001159427">
    <property type="component" value="Unassembled WGS sequence"/>
</dbReference>
<dbReference type="PANTHER" id="PTHR11690">
    <property type="entry name" value="AMILORIDE-SENSITIVE SODIUM CHANNEL-RELATED"/>
    <property type="match status" value="1"/>
</dbReference>
<evidence type="ECO:0000256" key="2">
    <source>
        <dbReference type="ARBA" id="ARBA00022448"/>
    </source>
</evidence>
<dbReference type="EMBL" id="CALNXI010001163">
    <property type="protein sequence ID" value="CAH3158161.1"/>
    <property type="molecule type" value="Genomic_DNA"/>
</dbReference>
<evidence type="ECO:0000256" key="5">
    <source>
        <dbReference type="ARBA" id="ARBA00022989"/>
    </source>
</evidence>
<comment type="caution">
    <text evidence="14">The sequence shown here is derived from an EMBL/GenBank/DDBJ whole genome shotgun (WGS) entry which is preliminary data.</text>
</comment>
<evidence type="ECO:0000256" key="4">
    <source>
        <dbReference type="ARBA" id="ARBA00022692"/>
    </source>
</evidence>
<proteinExistence type="inferred from homology"/>
<protein>
    <submittedName>
        <fullName evidence="14">Uncharacterized protein</fullName>
    </submittedName>
</protein>
<feature type="compositionally biased region" description="Basic and acidic residues" evidence="12">
    <location>
        <begin position="1"/>
        <end position="12"/>
    </location>
</feature>
<keyword evidence="15" id="KW-1185">Reference proteome</keyword>
<dbReference type="InterPro" id="IPR020903">
    <property type="entry name" value="ENaC_CS"/>
</dbReference>
<sequence>MEMTREELRIEDNATESKTNKENKTSELVNEFAGYTTLHGFHFVLESCSVVRRILWATLIILALVILAFQCLNGLNKLLEHDSMTIKEQQREDATLFPAVTICNQNMLRKDKIMGTEAQKFLDEIESLLYNGFHNNTNDSFNLNLDKEVRRAGHNISDMLIACFSQGKLCKPEDFYVFTSIRRGLCYTFNSGKPGYALRYQRNAGRDKGLFLQLNAQPEQYYGPFNMLEGTGFRVVIHDQNDWPDVENYGMDISPGFSSTIRVQRYKTIRLPPPYTPKCGERKLAGTSNYSQSACLVECWTRLIISRCQCKVLGMVHLDEYKSLRYCGPRKFVSCVLSAEVNSTVESACGCPTKCETVTFNQQLSSASFPSRHVLPMLVRQANATAAVNASAEFYDEIETELRKRLLQLNIFYQSVVTEVTKEKPSYDIHAFGSDIGGNMGLFLGCSLLTIVEFLDLVLLICLGNSKRGQKIKASL</sequence>
<evidence type="ECO:0000256" key="11">
    <source>
        <dbReference type="RuleBase" id="RU000679"/>
    </source>
</evidence>
<dbReference type="PROSITE" id="PS01206">
    <property type="entry name" value="ASC"/>
    <property type="match status" value="1"/>
</dbReference>
<dbReference type="PRINTS" id="PR01078">
    <property type="entry name" value="AMINACHANNEL"/>
</dbReference>
<evidence type="ECO:0000256" key="9">
    <source>
        <dbReference type="ARBA" id="ARBA00023201"/>
    </source>
</evidence>
<keyword evidence="3 11" id="KW-0894">Sodium channel</keyword>
<evidence type="ECO:0000256" key="7">
    <source>
        <dbReference type="ARBA" id="ARBA00023065"/>
    </source>
</evidence>
<feature type="transmembrane region" description="Helical" evidence="13">
    <location>
        <begin position="54"/>
        <end position="75"/>
    </location>
</feature>
<reference evidence="14 15" key="1">
    <citation type="submission" date="2022-05" db="EMBL/GenBank/DDBJ databases">
        <authorList>
            <consortium name="Genoscope - CEA"/>
            <person name="William W."/>
        </authorList>
    </citation>
    <scope>NUCLEOTIDE SEQUENCE [LARGE SCALE GENOMIC DNA]</scope>
</reference>
<evidence type="ECO:0000256" key="10">
    <source>
        <dbReference type="ARBA" id="ARBA00023303"/>
    </source>
</evidence>
<keyword evidence="4 11" id="KW-0812">Transmembrane</keyword>
<feature type="region of interest" description="Disordered" evidence="12">
    <location>
        <begin position="1"/>
        <end position="23"/>
    </location>
</feature>
<keyword evidence="9 11" id="KW-0739">Sodium transport</keyword>
<keyword evidence="5 13" id="KW-1133">Transmembrane helix</keyword>
<evidence type="ECO:0000256" key="3">
    <source>
        <dbReference type="ARBA" id="ARBA00022461"/>
    </source>
</evidence>
<organism evidence="14 15">
    <name type="scientific">Porites evermanni</name>
    <dbReference type="NCBI Taxonomy" id="104178"/>
    <lineage>
        <taxon>Eukaryota</taxon>
        <taxon>Metazoa</taxon>
        <taxon>Cnidaria</taxon>
        <taxon>Anthozoa</taxon>
        <taxon>Hexacorallia</taxon>
        <taxon>Scleractinia</taxon>
        <taxon>Fungiina</taxon>
        <taxon>Poritidae</taxon>
        <taxon>Porites</taxon>
    </lineage>
</organism>
<keyword evidence="7 11" id="KW-0406">Ion transport</keyword>
<feature type="transmembrane region" description="Helical" evidence="13">
    <location>
        <begin position="440"/>
        <end position="463"/>
    </location>
</feature>
<keyword evidence="8 13" id="KW-0472">Membrane</keyword>
<dbReference type="Pfam" id="PF00858">
    <property type="entry name" value="ASC"/>
    <property type="match status" value="1"/>
</dbReference>
<comment type="subcellular location">
    <subcellularLocation>
        <location evidence="1">Membrane</location>
        <topology evidence="1">Multi-pass membrane protein</topology>
    </subcellularLocation>
</comment>
<accession>A0ABN8Q9K9</accession>
<evidence type="ECO:0000313" key="15">
    <source>
        <dbReference type="Proteomes" id="UP001159427"/>
    </source>
</evidence>